<organism evidence="1 2">
    <name type="scientific">Cenococcum geophilum 1.58</name>
    <dbReference type="NCBI Taxonomy" id="794803"/>
    <lineage>
        <taxon>Eukaryota</taxon>
        <taxon>Fungi</taxon>
        <taxon>Dikarya</taxon>
        <taxon>Ascomycota</taxon>
        <taxon>Pezizomycotina</taxon>
        <taxon>Dothideomycetes</taxon>
        <taxon>Pleosporomycetidae</taxon>
        <taxon>Gloniales</taxon>
        <taxon>Gloniaceae</taxon>
        <taxon>Cenococcum</taxon>
    </lineage>
</organism>
<name>A0ACC8EKZ3_9PEZI</name>
<sequence length="134" mass="15148">MSYVGNGDIIAAIITQNVLSNVLTGIPTTTQCQGFAIPFAPVPGRRYSWFCTLGLLWPLILASSHYTQRPKGCRYFGPSTDHYSNGIRTGPLWMAYLIFDFVFVLFDSAIVRNIRRGKHKGRRVASISFFRLRK</sequence>
<accession>A0ACC8EKZ3</accession>
<dbReference type="EMBL" id="KV748276">
    <property type="protein sequence ID" value="OCK86976.1"/>
    <property type="molecule type" value="Genomic_DNA"/>
</dbReference>
<protein>
    <submittedName>
        <fullName evidence="1">Uncharacterized protein</fullName>
    </submittedName>
</protein>
<reference evidence="1 2" key="1">
    <citation type="journal article" date="2016" name="Nat. Commun.">
        <title>Ectomycorrhizal ecology is imprinted in the genome of the dominant symbiotic fungus Cenococcum geophilum.</title>
        <authorList>
            <consortium name="DOE Joint Genome Institute"/>
            <person name="Peter M."/>
            <person name="Kohler A."/>
            <person name="Ohm R.A."/>
            <person name="Kuo A."/>
            <person name="Krutzmann J."/>
            <person name="Morin E."/>
            <person name="Arend M."/>
            <person name="Barry K.W."/>
            <person name="Binder M."/>
            <person name="Choi C."/>
            <person name="Clum A."/>
            <person name="Copeland A."/>
            <person name="Grisel N."/>
            <person name="Haridas S."/>
            <person name="Kipfer T."/>
            <person name="LaButti K."/>
            <person name="Lindquist E."/>
            <person name="Lipzen A."/>
            <person name="Maire R."/>
            <person name="Meier B."/>
            <person name="Mihaltcheva S."/>
            <person name="Molinier V."/>
            <person name="Murat C."/>
            <person name="Poggeler S."/>
            <person name="Quandt C.A."/>
            <person name="Sperisen C."/>
            <person name="Tritt A."/>
            <person name="Tisserant E."/>
            <person name="Crous P.W."/>
            <person name="Henrissat B."/>
            <person name="Nehls U."/>
            <person name="Egli S."/>
            <person name="Spatafora J.W."/>
            <person name="Grigoriev I.V."/>
            <person name="Martin F.M."/>
        </authorList>
    </citation>
    <scope>NUCLEOTIDE SEQUENCE [LARGE SCALE GENOMIC DNA]</scope>
    <source>
        <strain evidence="1 2">1.58</strain>
    </source>
</reference>
<gene>
    <name evidence="1" type="ORF">K441DRAFT_19894</name>
</gene>
<dbReference type="Proteomes" id="UP000250078">
    <property type="component" value="Unassembled WGS sequence"/>
</dbReference>
<keyword evidence="2" id="KW-1185">Reference proteome</keyword>
<evidence type="ECO:0000313" key="2">
    <source>
        <dbReference type="Proteomes" id="UP000250078"/>
    </source>
</evidence>
<proteinExistence type="predicted"/>
<evidence type="ECO:0000313" key="1">
    <source>
        <dbReference type="EMBL" id="OCK86976.1"/>
    </source>
</evidence>